<name>A0A4Z2F1G0_9TELE</name>
<dbReference type="Proteomes" id="UP000314294">
    <property type="component" value="Unassembled WGS sequence"/>
</dbReference>
<organism evidence="1 2">
    <name type="scientific">Liparis tanakae</name>
    <name type="common">Tanaka's snailfish</name>
    <dbReference type="NCBI Taxonomy" id="230148"/>
    <lineage>
        <taxon>Eukaryota</taxon>
        <taxon>Metazoa</taxon>
        <taxon>Chordata</taxon>
        <taxon>Craniata</taxon>
        <taxon>Vertebrata</taxon>
        <taxon>Euteleostomi</taxon>
        <taxon>Actinopterygii</taxon>
        <taxon>Neopterygii</taxon>
        <taxon>Teleostei</taxon>
        <taxon>Neoteleostei</taxon>
        <taxon>Acanthomorphata</taxon>
        <taxon>Eupercaria</taxon>
        <taxon>Perciformes</taxon>
        <taxon>Cottioidei</taxon>
        <taxon>Cottales</taxon>
        <taxon>Liparidae</taxon>
        <taxon>Liparis</taxon>
    </lineage>
</organism>
<protein>
    <submittedName>
        <fullName evidence="1">Uncharacterized protein</fullName>
    </submittedName>
</protein>
<evidence type="ECO:0000313" key="1">
    <source>
        <dbReference type="EMBL" id="TNN34494.1"/>
    </source>
</evidence>
<gene>
    <name evidence="1" type="ORF">EYF80_055343</name>
</gene>
<sequence>MPRHHTARSAAAAAAFLFLAVDAITHRRKSLTVTYLEYFLRGIGRGDAVGRAPFIAPLRLDARFLRLPGGRRSVPGISLISCLPGDCFLFTETARRITPLTAGAPGHALKAFSTTFGDPPPGDGASGGREDLAVAGDFGSPSLRSVRDTLWTPSAGGCGGRGEPAAAVVLSPSGGEKECVVVRHFLAVSATLVKNLNRPPKWPLGSECFGGGGWKSLTLPKSTEP</sequence>
<dbReference type="AlphaFoldDB" id="A0A4Z2F1G0"/>
<keyword evidence="2" id="KW-1185">Reference proteome</keyword>
<comment type="caution">
    <text evidence="1">The sequence shown here is derived from an EMBL/GenBank/DDBJ whole genome shotgun (WGS) entry which is preliminary data.</text>
</comment>
<reference evidence="1 2" key="1">
    <citation type="submission" date="2019-03" db="EMBL/GenBank/DDBJ databases">
        <title>First draft genome of Liparis tanakae, snailfish: a comprehensive survey of snailfish specific genes.</title>
        <authorList>
            <person name="Kim W."/>
            <person name="Song I."/>
            <person name="Jeong J.-H."/>
            <person name="Kim D."/>
            <person name="Kim S."/>
            <person name="Ryu S."/>
            <person name="Song J.Y."/>
            <person name="Lee S.K."/>
        </authorList>
    </citation>
    <scope>NUCLEOTIDE SEQUENCE [LARGE SCALE GENOMIC DNA]</scope>
    <source>
        <tissue evidence="1">Muscle</tissue>
    </source>
</reference>
<dbReference type="EMBL" id="SRLO01001950">
    <property type="protein sequence ID" value="TNN34494.1"/>
    <property type="molecule type" value="Genomic_DNA"/>
</dbReference>
<evidence type="ECO:0000313" key="2">
    <source>
        <dbReference type="Proteomes" id="UP000314294"/>
    </source>
</evidence>
<accession>A0A4Z2F1G0</accession>
<proteinExistence type="predicted"/>